<evidence type="ECO:0000313" key="4">
    <source>
        <dbReference type="Proteomes" id="UP000009168"/>
    </source>
</evidence>
<sequence>MKQEPLKIIGSVALAITPVLYFLYRQEIYDATGKYLGVQSRKSPQDRKQNNNLDKSQAQNQEN</sequence>
<evidence type="ECO:0000313" key="3">
    <source>
        <dbReference type="EMBL" id="EAR97978.1"/>
    </source>
</evidence>
<dbReference type="HOGENOM" id="CLU_2890777_0_0_1"/>
<keyword evidence="2 3" id="KW-0812">Transmembrane</keyword>
<organism evidence="3 4">
    <name type="scientific">Tetrahymena thermophila (strain SB210)</name>
    <dbReference type="NCBI Taxonomy" id="312017"/>
    <lineage>
        <taxon>Eukaryota</taxon>
        <taxon>Sar</taxon>
        <taxon>Alveolata</taxon>
        <taxon>Ciliophora</taxon>
        <taxon>Intramacronucleata</taxon>
        <taxon>Oligohymenophorea</taxon>
        <taxon>Hymenostomatida</taxon>
        <taxon>Tetrahymenina</taxon>
        <taxon>Tetrahymenidae</taxon>
        <taxon>Tetrahymena</taxon>
    </lineage>
</organism>
<keyword evidence="4" id="KW-1185">Reference proteome</keyword>
<reference evidence="4" key="1">
    <citation type="journal article" date="2006" name="PLoS Biol.">
        <title>Macronuclear genome sequence of the ciliate Tetrahymena thermophila, a model eukaryote.</title>
        <authorList>
            <person name="Eisen J.A."/>
            <person name="Coyne R.S."/>
            <person name="Wu M."/>
            <person name="Wu D."/>
            <person name="Thiagarajan M."/>
            <person name="Wortman J.R."/>
            <person name="Badger J.H."/>
            <person name="Ren Q."/>
            <person name="Amedeo P."/>
            <person name="Jones K.M."/>
            <person name="Tallon L.J."/>
            <person name="Delcher A.L."/>
            <person name="Salzberg S.L."/>
            <person name="Silva J.C."/>
            <person name="Haas B.J."/>
            <person name="Majoros W.H."/>
            <person name="Farzad M."/>
            <person name="Carlton J.M."/>
            <person name="Smith R.K. Jr."/>
            <person name="Garg J."/>
            <person name="Pearlman R.E."/>
            <person name="Karrer K.M."/>
            <person name="Sun L."/>
            <person name="Manning G."/>
            <person name="Elde N.C."/>
            <person name="Turkewitz A.P."/>
            <person name="Asai D.J."/>
            <person name="Wilkes D.E."/>
            <person name="Wang Y."/>
            <person name="Cai H."/>
            <person name="Collins K."/>
            <person name="Stewart B.A."/>
            <person name="Lee S.R."/>
            <person name="Wilamowska K."/>
            <person name="Weinberg Z."/>
            <person name="Ruzzo W.L."/>
            <person name="Wloga D."/>
            <person name="Gaertig J."/>
            <person name="Frankel J."/>
            <person name="Tsao C.-C."/>
            <person name="Gorovsky M.A."/>
            <person name="Keeling P.J."/>
            <person name="Waller R.F."/>
            <person name="Patron N.J."/>
            <person name="Cherry J.M."/>
            <person name="Stover N.A."/>
            <person name="Krieger C.J."/>
            <person name="del Toro C."/>
            <person name="Ryder H.F."/>
            <person name="Williamson S.C."/>
            <person name="Barbeau R.A."/>
            <person name="Hamilton E.P."/>
            <person name="Orias E."/>
        </authorList>
    </citation>
    <scope>NUCLEOTIDE SEQUENCE [LARGE SCALE GENOMIC DNA]</scope>
    <source>
        <strain evidence="4">SB210</strain>
    </source>
</reference>
<name>I7MEX4_TETTS</name>
<feature type="compositionally biased region" description="Polar residues" evidence="1">
    <location>
        <begin position="50"/>
        <end position="63"/>
    </location>
</feature>
<gene>
    <name evidence="3" type="ORF">TTHERM_00283670</name>
</gene>
<dbReference type="EMBL" id="GG662656">
    <property type="protein sequence ID" value="EAR97978.1"/>
    <property type="molecule type" value="Genomic_DNA"/>
</dbReference>
<accession>I7MEX4</accession>
<feature type="region of interest" description="Disordered" evidence="1">
    <location>
        <begin position="39"/>
        <end position="63"/>
    </location>
</feature>
<dbReference type="KEGG" id="tet:TTHERM_00283670"/>
<evidence type="ECO:0000256" key="2">
    <source>
        <dbReference type="SAM" id="Phobius"/>
    </source>
</evidence>
<dbReference type="Proteomes" id="UP000009168">
    <property type="component" value="Unassembled WGS sequence"/>
</dbReference>
<feature type="transmembrane region" description="Helical" evidence="2">
    <location>
        <begin position="6"/>
        <end position="24"/>
    </location>
</feature>
<keyword evidence="2" id="KW-0472">Membrane</keyword>
<proteinExistence type="predicted"/>
<keyword evidence="2" id="KW-1133">Transmembrane helix</keyword>
<evidence type="ECO:0000256" key="1">
    <source>
        <dbReference type="SAM" id="MobiDB-lite"/>
    </source>
</evidence>
<dbReference type="GeneID" id="7829967"/>
<protein>
    <submittedName>
        <fullName evidence="3">Transmembrane protein, putative</fullName>
    </submittedName>
</protein>
<dbReference type="AlphaFoldDB" id="I7MEX4"/>
<dbReference type="RefSeq" id="XP_001018223.1">
    <property type="nucleotide sequence ID" value="XM_001018223.1"/>
</dbReference>
<dbReference type="InParanoid" id="I7MEX4"/>